<dbReference type="Gene3D" id="3.40.640.10">
    <property type="entry name" value="Type I PLP-dependent aspartate aminotransferase-like (Major domain)"/>
    <property type="match status" value="1"/>
</dbReference>
<dbReference type="Proteomes" id="UP000614741">
    <property type="component" value="Unassembled WGS sequence"/>
</dbReference>
<comment type="similarity">
    <text evidence="2">Belongs to the class-V pyridoxal-phosphate-dependent aminotransferase family. NifS/IscS subfamily.</text>
</comment>
<comment type="catalytic activity">
    <reaction evidence="8">
        <text>(sulfur carrier)-H + L-cysteine = (sulfur carrier)-SH + L-alanine</text>
        <dbReference type="Rhea" id="RHEA:43892"/>
        <dbReference type="Rhea" id="RHEA-COMP:14737"/>
        <dbReference type="Rhea" id="RHEA-COMP:14739"/>
        <dbReference type="ChEBI" id="CHEBI:29917"/>
        <dbReference type="ChEBI" id="CHEBI:35235"/>
        <dbReference type="ChEBI" id="CHEBI:57972"/>
        <dbReference type="ChEBI" id="CHEBI:64428"/>
        <dbReference type="EC" id="2.8.1.7"/>
    </reaction>
</comment>
<evidence type="ECO:0000256" key="7">
    <source>
        <dbReference type="ARBA" id="ARBA00023014"/>
    </source>
</evidence>
<keyword evidence="4" id="KW-0479">Metal-binding</keyword>
<sequence length="421" mass="43669">MLHRTFDDAVSAPSHPATRAPARRGPRPPGYRARVSPQSSDRPDAPPTRVVLDVAGHATLRPGARAALLEALDQGWADPRRLFAEARRARLLLDGAREAIAACLGARTDEVDLVAGPTAALHDALRAVARGRRRAGADVVVGAVERAALHHAARFVTERGGGQVRTVGVDTLGRVDAERFAAAVGEGTAVAVLQHANGEVGTRQPVDDVHAALRGTGVPLLVDVGAAAGHVDVGRAGDVMVADAGDWGGPPLGVVVTRTGVRRSPDWPEDDDRWSPGGVHVPLALAAAVALQEAVADRGRADAHRRALVDVVRRRVAAEVPDVQVHGDPVDRLPHVVTFSCLYADGESVVDRLDRAGFGVGSGSACTSSALEPSHVLAAMGVLTQGNVRLSLPSDVTAADVHRFCDVLPGAVADVRAALGA</sequence>
<dbReference type="PIRSF" id="PIRSF005572">
    <property type="entry name" value="NifS"/>
    <property type="match status" value="1"/>
</dbReference>
<comment type="cofactor">
    <cofactor evidence="1">
        <name>pyridoxal 5'-phosphate</name>
        <dbReference type="ChEBI" id="CHEBI:597326"/>
    </cofactor>
</comment>
<feature type="domain" description="Aminotransferase class V" evidence="10">
    <location>
        <begin position="51"/>
        <end position="232"/>
    </location>
</feature>
<evidence type="ECO:0000256" key="4">
    <source>
        <dbReference type="ARBA" id="ARBA00022723"/>
    </source>
</evidence>
<dbReference type="InterPro" id="IPR000192">
    <property type="entry name" value="Aminotrans_V_dom"/>
</dbReference>
<dbReference type="Pfam" id="PF00266">
    <property type="entry name" value="Aminotran_5"/>
    <property type="match status" value="2"/>
</dbReference>
<organism evidence="11 12">
    <name type="scientific">Cellulomonas phragmiteti</name>
    <dbReference type="NCBI Taxonomy" id="478780"/>
    <lineage>
        <taxon>Bacteria</taxon>
        <taxon>Bacillati</taxon>
        <taxon>Actinomycetota</taxon>
        <taxon>Actinomycetes</taxon>
        <taxon>Micrococcales</taxon>
        <taxon>Cellulomonadaceae</taxon>
        <taxon>Cellulomonas</taxon>
    </lineage>
</organism>
<evidence type="ECO:0000256" key="2">
    <source>
        <dbReference type="ARBA" id="ARBA00006490"/>
    </source>
</evidence>
<keyword evidence="6" id="KW-0408">Iron</keyword>
<dbReference type="PANTHER" id="PTHR11601">
    <property type="entry name" value="CYSTEINE DESULFURYLASE FAMILY MEMBER"/>
    <property type="match status" value="1"/>
</dbReference>
<dbReference type="InterPro" id="IPR015421">
    <property type="entry name" value="PyrdxlP-dep_Trfase_major"/>
</dbReference>
<keyword evidence="7" id="KW-0411">Iron-sulfur</keyword>
<evidence type="ECO:0000256" key="1">
    <source>
        <dbReference type="ARBA" id="ARBA00001933"/>
    </source>
</evidence>
<proteinExistence type="inferred from homology"/>
<gene>
    <name evidence="11" type="ORF">Cph01nite_17780</name>
</gene>
<accession>A0ABQ4DL13</accession>
<dbReference type="InterPro" id="IPR016454">
    <property type="entry name" value="Cysteine_dSase"/>
</dbReference>
<keyword evidence="11" id="KW-0032">Aminotransferase</keyword>
<protein>
    <submittedName>
        <fullName evidence="11">Aminotransferase</fullName>
    </submittedName>
</protein>
<comment type="caution">
    <text evidence="11">The sequence shown here is derived from an EMBL/GenBank/DDBJ whole genome shotgun (WGS) entry which is preliminary data.</text>
</comment>
<keyword evidence="3" id="KW-0808">Transferase</keyword>
<dbReference type="Gene3D" id="3.90.1150.10">
    <property type="entry name" value="Aspartate Aminotransferase, domain 1"/>
    <property type="match status" value="1"/>
</dbReference>
<evidence type="ECO:0000256" key="9">
    <source>
        <dbReference type="SAM" id="MobiDB-lite"/>
    </source>
</evidence>
<reference evidence="11 12" key="1">
    <citation type="submission" date="2021-01" db="EMBL/GenBank/DDBJ databases">
        <title>Whole genome shotgun sequence of Cellulomonas phragmiteti NBRC 110785.</title>
        <authorList>
            <person name="Komaki H."/>
            <person name="Tamura T."/>
        </authorList>
    </citation>
    <scope>NUCLEOTIDE SEQUENCE [LARGE SCALE GENOMIC DNA]</scope>
    <source>
        <strain evidence="11 12">NBRC 110785</strain>
    </source>
</reference>
<dbReference type="InterPro" id="IPR015422">
    <property type="entry name" value="PyrdxlP-dep_Trfase_small"/>
</dbReference>
<evidence type="ECO:0000256" key="8">
    <source>
        <dbReference type="ARBA" id="ARBA00050776"/>
    </source>
</evidence>
<evidence type="ECO:0000256" key="6">
    <source>
        <dbReference type="ARBA" id="ARBA00023004"/>
    </source>
</evidence>
<evidence type="ECO:0000313" key="11">
    <source>
        <dbReference type="EMBL" id="GIG40016.1"/>
    </source>
</evidence>
<evidence type="ECO:0000259" key="10">
    <source>
        <dbReference type="Pfam" id="PF00266"/>
    </source>
</evidence>
<keyword evidence="5" id="KW-0663">Pyridoxal phosphate</keyword>
<evidence type="ECO:0000256" key="5">
    <source>
        <dbReference type="ARBA" id="ARBA00022898"/>
    </source>
</evidence>
<dbReference type="EMBL" id="BONP01000008">
    <property type="protein sequence ID" value="GIG40016.1"/>
    <property type="molecule type" value="Genomic_DNA"/>
</dbReference>
<name>A0ABQ4DL13_9CELL</name>
<keyword evidence="12" id="KW-1185">Reference proteome</keyword>
<dbReference type="InterPro" id="IPR015424">
    <property type="entry name" value="PyrdxlP-dep_Trfase"/>
</dbReference>
<evidence type="ECO:0000256" key="3">
    <source>
        <dbReference type="ARBA" id="ARBA00022679"/>
    </source>
</evidence>
<dbReference type="SUPFAM" id="SSF53383">
    <property type="entry name" value="PLP-dependent transferases"/>
    <property type="match status" value="1"/>
</dbReference>
<feature type="domain" description="Aminotransferase class V" evidence="10">
    <location>
        <begin position="285"/>
        <end position="404"/>
    </location>
</feature>
<dbReference type="GO" id="GO:0008483">
    <property type="term" value="F:transaminase activity"/>
    <property type="evidence" value="ECO:0007669"/>
    <property type="project" value="UniProtKB-KW"/>
</dbReference>
<feature type="region of interest" description="Disordered" evidence="9">
    <location>
        <begin position="1"/>
        <end position="47"/>
    </location>
</feature>
<dbReference type="PANTHER" id="PTHR11601:SF34">
    <property type="entry name" value="CYSTEINE DESULFURASE"/>
    <property type="match status" value="1"/>
</dbReference>
<evidence type="ECO:0000313" key="12">
    <source>
        <dbReference type="Proteomes" id="UP000614741"/>
    </source>
</evidence>